<dbReference type="SMART" id="SM00487">
    <property type="entry name" value="DEXDc"/>
    <property type="match status" value="1"/>
</dbReference>
<dbReference type="EnsemblProtists" id="EOD26623">
    <property type="protein sequence ID" value="EOD26623"/>
    <property type="gene ID" value="EMIHUDRAFT_236658"/>
</dbReference>
<dbReference type="RefSeq" id="XP_005779052.1">
    <property type="nucleotide sequence ID" value="XM_005778995.1"/>
</dbReference>
<protein>
    <recommendedName>
        <fullName evidence="2">Helicase ATP-binding domain-containing protein</fullName>
    </recommendedName>
</protein>
<feature type="domain" description="Helicase ATP-binding" evidence="2">
    <location>
        <begin position="73"/>
        <end position="307"/>
    </location>
</feature>
<feature type="region of interest" description="Disordered" evidence="1">
    <location>
        <begin position="364"/>
        <end position="388"/>
    </location>
</feature>
<evidence type="ECO:0000313" key="4">
    <source>
        <dbReference type="Proteomes" id="UP000013827"/>
    </source>
</evidence>
<organism evidence="3 4">
    <name type="scientific">Emiliania huxleyi (strain CCMP1516)</name>
    <dbReference type="NCBI Taxonomy" id="280463"/>
    <lineage>
        <taxon>Eukaryota</taxon>
        <taxon>Haptista</taxon>
        <taxon>Haptophyta</taxon>
        <taxon>Prymnesiophyceae</taxon>
        <taxon>Isochrysidales</taxon>
        <taxon>Noelaerhabdaceae</taxon>
        <taxon>Emiliania</taxon>
    </lineage>
</organism>
<dbReference type="Pfam" id="PF00176">
    <property type="entry name" value="SNF2-rel_dom"/>
    <property type="match status" value="1"/>
</dbReference>
<dbReference type="HOGENOM" id="CLU_712566_0_0_1"/>
<dbReference type="InterPro" id="IPR000330">
    <property type="entry name" value="SNF2_N"/>
</dbReference>
<dbReference type="PaxDb" id="2903-EOD26623"/>
<dbReference type="KEGG" id="ehx:EMIHUDRAFT_236658"/>
<dbReference type="InterPro" id="IPR027417">
    <property type="entry name" value="P-loop_NTPase"/>
</dbReference>
<reference evidence="4" key="1">
    <citation type="journal article" date="2013" name="Nature">
        <title>Pan genome of the phytoplankton Emiliania underpins its global distribution.</title>
        <authorList>
            <person name="Read B.A."/>
            <person name="Kegel J."/>
            <person name="Klute M.J."/>
            <person name="Kuo A."/>
            <person name="Lefebvre S.C."/>
            <person name="Maumus F."/>
            <person name="Mayer C."/>
            <person name="Miller J."/>
            <person name="Monier A."/>
            <person name="Salamov A."/>
            <person name="Young J."/>
            <person name="Aguilar M."/>
            <person name="Claverie J.M."/>
            <person name="Frickenhaus S."/>
            <person name="Gonzalez K."/>
            <person name="Herman E.K."/>
            <person name="Lin Y.C."/>
            <person name="Napier J."/>
            <person name="Ogata H."/>
            <person name="Sarno A.F."/>
            <person name="Shmutz J."/>
            <person name="Schroeder D."/>
            <person name="de Vargas C."/>
            <person name="Verret F."/>
            <person name="von Dassow P."/>
            <person name="Valentin K."/>
            <person name="Van de Peer Y."/>
            <person name="Wheeler G."/>
            <person name="Dacks J.B."/>
            <person name="Delwiche C.F."/>
            <person name="Dyhrman S.T."/>
            <person name="Glockner G."/>
            <person name="John U."/>
            <person name="Richards T."/>
            <person name="Worden A.Z."/>
            <person name="Zhang X."/>
            <person name="Grigoriev I.V."/>
            <person name="Allen A.E."/>
            <person name="Bidle K."/>
            <person name="Borodovsky M."/>
            <person name="Bowler C."/>
            <person name="Brownlee C."/>
            <person name="Cock J.M."/>
            <person name="Elias M."/>
            <person name="Gladyshev V.N."/>
            <person name="Groth M."/>
            <person name="Guda C."/>
            <person name="Hadaegh A."/>
            <person name="Iglesias-Rodriguez M.D."/>
            <person name="Jenkins J."/>
            <person name="Jones B.M."/>
            <person name="Lawson T."/>
            <person name="Leese F."/>
            <person name="Lindquist E."/>
            <person name="Lobanov A."/>
            <person name="Lomsadze A."/>
            <person name="Malik S.B."/>
            <person name="Marsh M.E."/>
            <person name="Mackinder L."/>
            <person name="Mock T."/>
            <person name="Mueller-Roeber B."/>
            <person name="Pagarete A."/>
            <person name="Parker M."/>
            <person name="Probert I."/>
            <person name="Quesneville H."/>
            <person name="Raines C."/>
            <person name="Rensing S.A."/>
            <person name="Riano-Pachon D.M."/>
            <person name="Richier S."/>
            <person name="Rokitta S."/>
            <person name="Shiraiwa Y."/>
            <person name="Soanes D.M."/>
            <person name="van der Giezen M."/>
            <person name="Wahlund T.M."/>
            <person name="Williams B."/>
            <person name="Wilson W."/>
            <person name="Wolfe G."/>
            <person name="Wurch L.L."/>
        </authorList>
    </citation>
    <scope>NUCLEOTIDE SEQUENCE</scope>
</reference>
<dbReference type="GO" id="GO:0006974">
    <property type="term" value="P:DNA damage response"/>
    <property type="evidence" value="ECO:0007669"/>
    <property type="project" value="TreeGrafter"/>
</dbReference>
<dbReference type="InterPro" id="IPR052583">
    <property type="entry name" value="ATP-helicase/E3_Ub-Ligase"/>
</dbReference>
<evidence type="ECO:0000259" key="2">
    <source>
        <dbReference type="PROSITE" id="PS51192"/>
    </source>
</evidence>
<dbReference type="PANTHER" id="PTHR45865:SF1">
    <property type="entry name" value="E3 UBIQUITIN-PROTEIN LIGASE SHPRH"/>
    <property type="match status" value="1"/>
</dbReference>
<dbReference type="InterPro" id="IPR038718">
    <property type="entry name" value="SNF2-like_sf"/>
</dbReference>
<dbReference type="GeneID" id="17272215"/>
<keyword evidence="4" id="KW-1185">Reference proteome</keyword>
<dbReference type="GO" id="GO:0005634">
    <property type="term" value="C:nucleus"/>
    <property type="evidence" value="ECO:0007669"/>
    <property type="project" value="TreeGrafter"/>
</dbReference>
<proteinExistence type="predicted"/>
<dbReference type="AlphaFoldDB" id="A0A0D3JSY8"/>
<feature type="compositionally biased region" description="Low complexity" evidence="1">
    <location>
        <begin position="1"/>
        <end position="14"/>
    </location>
</feature>
<sequence>MASSSREFSRPASSQRPLVPSSQRPLVPPNFLDTINDGSSLAAAAKPADAGLAADLQLYHYQLQALQWMVGRERALDGIHGGILGDEQGTGKTVMCAALVASHRCDDLRPQVRQPQAPLQAQRPLGSEARKCGATLICCTPVIEGQWKEELARHAPGLKVVSFAGCPAAGDAAAVAREVERLAEADVVLATYEVLMKELVHIDRFFESSRERRAGLTAARSPGGHVEDASCLGLRAREADSDARPSPLKYLTFWRVVLDEVQKAPTSYAAGRTVRLVRAVHRWAVSGTPMEAGRLADIRHLINFVLHAEFVLPAARALLDKQPPGASLEQQLVEHAQRALLSPALWSEWGRKAKLAVEAERLQRQGRRLQRRPPASQKPLSSRLPRAL</sequence>
<name>A0A0D3JSY8_EMIH1</name>
<dbReference type="STRING" id="2903.R1CUC7"/>
<dbReference type="PANTHER" id="PTHR45865">
    <property type="entry name" value="E3 UBIQUITIN-PROTEIN LIGASE SHPRH FAMILY MEMBER"/>
    <property type="match status" value="1"/>
</dbReference>
<reference evidence="3" key="2">
    <citation type="submission" date="2024-10" db="UniProtKB">
        <authorList>
            <consortium name="EnsemblProtists"/>
        </authorList>
    </citation>
    <scope>IDENTIFICATION</scope>
</reference>
<evidence type="ECO:0000313" key="3">
    <source>
        <dbReference type="EnsemblProtists" id="EOD26623"/>
    </source>
</evidence>
<dbReference type="eggNOG" id="KOG0298">
    <property type="taxonomic scope" value="Eukaryota"/>
</dbReference>
<feature type="region of interest" description="Disordered" evidence="1">
    <location>
        <begin position="1"/>
        <end position="28"/>
    </location>
</feature>
<dbReference type="SUPFAM" id="SSF52540">
    <property type="entry name" value="P-loop containing nucleoside triphosphate hydrolases"/>
    <property type="match status" value="1"/>
</dbReference>
<dbReference type="Gene3D" id="3.40.50.10810">
    <property type="entry name" value="Tandem AAA-ATPase domain"/>
    <property type="match status" value="2"/>
</dbReference>
<dbReference type="Proteomes" id="UP000013827">
    <property type="component" value="Unassembled WGS sequence"/>
</dbReference>
<dbReference type="GO" id="GO:0000209">
    <property type="term" value="P:protein polyubiquitination"/>
    <property type="evidence" value="ECO:0007669"/>
    <property type="project" value="TreeGrafter"/>
</dbReference>
<dbReference type="InterPro" id="IPR014001">
    <property type="entry name" value="Helicase_ATP-bd"/>
</dbReference>
<dbReference type="GO" id="GO:0061630">
    <property type="term" value="F:ubiquitin protein ligase activity"/>
    <property type="evidence" value="ECO:0007669"/>
    <property type="project" value="TreeGrafter"/>
</dbReference>
<dbReference type="PROSITE" id="PS51192">
    <property type="entry name" value="HELICASE_ATP_BIND_1"/>
    <property type="match status" value="1"/>
</dbReference>
<dbReference type="GO" id="GO:0005524">
    <property type="term" value="F:ATP binding"/>
    <property type="evidence" value="ECO:0007669"/>
    <property type="project" value="InterPro"/>
</dbReference>
<accession>A0A0D3JSY8</accession>
<evidence type="ECO:0000256" key="1">
    <source>
        <dbReference type="SAM" id="MobiDB-lite"/>
    </source>
</evidence>